<protein>
    <submittedName>
        <fullName evidence="2">Uncharacterized protein</fullName>
    </submittedName>
</protein>
<accession>D6ZZC1</accession>
<dbReference type="HOGENOM" id="CLU_1766895_0_0_5"/>
<dbReference type="Proteomes" id="UP000006633">
    <property type="component" value="Chromosome"/>
</dbReference>
<sequence>MDIDDLLAEANSLASELQPARNQPHRQQPRRETGRFGCRMPAGCGFDRFDAARWALEVAAAEVPEAGVAWEASHPWRLMRSPPPLAAIPEGFVDAVAAARIELAATYPARRHERYADALTRLEGKHPDCPPPSADDVKIVRALHDEY</sequence>
<reference evidence="2 3" key="1">
    <citation type="journal article" date="2012" name="Stand. Genomic Sci.">
        <title>Complete genome sequence of the facultatively chemolithoautotrophic and methylotrophic alpha Proteobacterium Starkeya novella type strain (ATCC 8093(T)).</title>
        <authorList>
            <person name="Kappler U."/>
            <person name="Davenport K."/>
            <person name="Beatson S."/>
            <person name="Lucas S."/>
            <person name="Lapidus A."/>
            <person name="Copeland A."/>
            <person name="Berry K.W."/>
            <person name="Glavina Del Rio T."/>
            <person name="Hammon N."/>
            <person name="Dalin E."/>
            <person name="Tice H."/>
            <person name="Pitluck S."/>
            <person name="Richardson P."/>
            <person name="Bruce D."/>
            <person name="Goodwin L.A."/>
            <person name="Han C."/>
            <person name="Tapia R."/>
            <person name="Detter J.C."/>
            <person name="Chang Y.J."/>
            <person name="Jeffries C.D."/>
            <person name="Land M."/>
            <person name="Hauser L."/>
            <person name="Kyrpides N.C."/>
            <person name="Goker M."/>
            <person name="Ivanova N."/>
            <person name="Klenk H.P."/>
            <person name="Woyke T."/>
        </authorList>
    </citation>
    <scope>NUCLEOTIDE SEQUENCE [LARGE SCALE GENOMIC DNA]</scope>
    <source>
        <strain evidence="3">ATCC 8093 / DSM 506 / JCM 20403 / CCM 1077 / IAM 12100 / NBRC 12443 / NCIMB 10456</strain>
    </source>
</reference>
<dbReference type="AlphaFoldDB" id="D6ZZC1"/>
<keyword evidence="3" id="KW-1185">Reference proteome</keyword>
<gene>
    <name evidence="2" type="ordered locus">Snov_1957</name>
</gene>
<evidence type="ECO:0000256" key="1">
    <source>
        <dbReference type="SAM" id="MobiDB-lite"/>
    </source>
</evidence>
<organism evidence="2 3">
    <name type="scientific">Ancylobacter novellus (strain ATCC 8093 / DSM 506 / JCM 20403 / CCM 1077 / IAM 12100 / NBRC 12443 / NCIMB 10456)</name>
    <name type="common">Starkeya novella</name>
    <dbReference type="NCBI Taxonomy" id="639283"/>
    <lineage>
        <taxon>Bacteria</taxon>
        <taxon>Pseudomonadati</taxon>
        <taxon>Pseudomonadota</taxon>
        <taxon>Alphaproteobacteria</taxon>
        <taxon>Hyphomicrobiales</taxon>
        <taxon>Xanthobacteraceae</taxon>
        <taxon>Ancylobacter</taxon>
    </lineage>
</organism>
<evidence type="ECO:0000313" key="2">
    <source>
        <dbReference type="EMBL" id="ADH89257.1"/>
    </source>
</evidence>
<dbReference type="STRING" id="639283.Snov_1957"/>
<dbReference type="EMBL" id="CP002026">
    <property type="protein sequence ID" value="ADH89257.1"/>
    <property type="molecule type" value="Genomic_DNA"/>
</dbReference>
<feature type="region of interest" description="Disordered" evidence="1">
    <location>
        <begin position="15"/>
        <end position="35"/>
    </location>
</feature>
<name>D6ZZC1_ANCN5</name>
<proteinExistence type="predicted"/>
<evidence type="ECO:0000313" key="3">
    <source>
        <dbReference type="Proteomes" id="UP000006633"/>
    </source>
</evidence>
<dbReference type="RefSeq" id="WP_013166761.1">
    <property type="nucleotide sequence ID" value="NC_014217.1"/>
</dbReference>
<dbReference type="KEGG" id="sno:Snov_1957"/>